<evidence type="ECO:0000313" key="8">
    <source>
        <dbReference type="EMBL" id="KAJ3731981.1"/>
    </source>
</evidence>
<dbReference type="PROSITE" id="PS50039">
    <property type="entry name" value="FORK_HEAD_3"/>
    <property type="match status" value="1"/>
</dbReference>
<evidence type="ECO:0000256" key="2">
    <source>
        <dbReference type="ARBA" id="ARBA00023125"/>
    </source>
</evidence>
<keyword evidence="1" id="KW-0805">Transcription regulation</keyword>
<keyword evidence="2 5" id="KW-0238">DNA-binding</keyword>
<feature type="compositionally biased region" description="Low complexity" evidence="6">
    <location>
        <begin position="206"/>
        <end position="231"/>
    </location>
</feature>
<name>A0AA38J9L6_9AGAR</name>
<dbReference type="InterPro" id="IPR036390">
    <property type="entry name" value="WH_DNA-bd_sf"/>
</dbReference>
<keyword evidence="4 5" id="KW-0539">Nucleus</keyword>
<dbReference type="Pfam" id="PF00250">
    <property type="entry name" value="Forkhead"/>
    <property type="match status" value="1"/>
</dbReference>
<evidence type="ECO:0000256" key="1">
    <source>
        <dbReference type="ARBA" id="ARBA00023015"/>
    </source>
</evidence>
<dbReference type="EMBL" id="JANVFO010000027">
    <property type="protein sequence ID" value="KAJ3731981.1"/>
    <property type="molecule type" value="Genomic_DNA"/>
</dbReference>
<dbReference type="PANTHER" id="PTHR46078:SF2">
    <property type="entry name" value="FORK-HEAD DOMAIN-CONTAINING PROTEIN"/>
    <property type="match status" value="1"/>
</dbReference>
<feature type="region of interest" description="Disordered" evidence="6">
    <location>
        <begin position="172"/>
        <end position="254"/>
    </location>
</feature>
<dbReference type="Proteomes" id="UP001176059">
    <property type="component" value="Unassembled WGS sequence"/>
</dbReference>
<gene>
    <name evidence="8" type="ORF">DFJ43DRAFT_1076732</name>
</gene>
<reference evidence="8" key="1">
    <citation type="submission" date="2022-08" db="EMBL/GenBank/DDBJ databases">
        <authorList>
            <consortium name="DOE Joint Genome Institute"/>
            <person name="Min B."/>
            <person name="Sierra-Patev S."/>
            <person name="Naranjo-Ortiz M."/>
            <person name="Looney B."/>
            <person name="Konkel Z."/>
            <person name="Slot J.C."/>
            <person name="Sakamoto Y."/>
            <person name="Steenwyk J.L."/>
            <person name="Rokas A."/>
            <person name="Carro J."/>
            <person name="Camarero S."/>
            <person name="Ferreira P."/>
            <person name="Molpeceres G."/>
            <person name="Ruiz-duenas F.J."/>
            <person name="Serrano A."/>
            <person name="Henrissat B."/>
            <person name="Drula E."/>
            <person name="Hughes K.W."/>
            <person name="Mata J.L."/>
            <person name="Ishikawa N.K."/>
            <person name="Vargas-Isla R."/>
            <person name="Ushijima S."/>
            <person name="Smith C.A."/>
            <person name="Ahrendt S."/>
            <person name="Andreopoulos W."/>
            <person name="He G."/>
            <person name="LaButti K."/>
            <person name="Lipzen A."/>
            <person name="Ng V."/>
            <person name="Riley R."/>
            <person name="Sandor L."/>
            <person name="Barry K."/>
            <person name="Martinez A.T."/>
            <person name="Xiao Y."/>
            <person name="Gibbons J.G."/>
            <person name="Terashima K."/>
            <person name="Hibbett D.S."/>
            <person name="Grigoriev I.V."/>
        </authorList>
    </citation>
    <scope>NUCLEOTIDE SEQUENCE</scope>
    <source>
        <strain evidence="8">ET3784</strain>
    </source>
</reference>
<dbReference type="GO" id="GO:0000981">
    <property type="term" value="F:DNA-binding transcription factor activity, RNA polymerase II-specific"/>
    <property type="evidence" value="ECO:0007669"/>
    <property type="project" value="TreeGrafter"/>
</dbReference>
<dbReference type="Gene3D" id="1.10.10.10">
    <property type="entry name" value="Winged helix-like DNA-binding domain superfamily/Winged helix DNA-binding domain"/>
    <property type="match status" value="1"/>
</dbReference>
<sequence>MCEKLVDYISIFWSYNNPVTPCFSPLCHSSRSYSMASLRDLLNPVEVRKKTVKLLLNHNATAENEIPSSPESNFSDNTTIDYPPEDIPERIDHEPHPNCPDSLDCLPDTDGRPQHTLPVILRCAILGSPRKRLTIREIYAAMEGKYHYYRTSGPTWKQSVRHHLSLNRLFERQPRPATDPGFGSYWTVNLSAPPGTKRPRKRGRGNKAAPKTDVASASGSNSNTGTNTAVTEALASPPPSRRGRPRKELSLPPVKCEDMEGQDELMACEEGAQTPRDEEMYDESDEELLHPFDRRSSLIGLTNYPTSVHSSQSPLPPLDESSSKTIKRLESESAELRRQASDAVQLSIRLSDQLAQAHAEASRAKSALRSVEALLEEETFKRIEAEKMADDEMRLRKEAGEALLSLEKRWVNKETAPT</sequence>
<evidence type="ECO:0000313" key="9">
    <source>
        <dbReference type="Proteomes" id="UP001176059"/>
    </source>
</evidence>
<reference evidence="8" key="2">
    <citation type="journal article" date="2023" name="Proc. Natl. Acad. Sci. U.S.A.">
        <title>A global phylogenomic analysis of the shiitake genus Lentinula.</title>
        <authorList>
            <person name="Sierra-Patev S."/>
            <person name="Min B."/>
            <person name="Naranjo-Ortiz M."/>
            <person name="Looney B."/>
            <person name="Konkel Z."/>
            <person name="Slot J.C."/>
            <person name="Sakamoto Y."/>
            <person name="Steenwyk J.L."/>
            <person name="Rokas A."/>
            <person name="Carro J."/>
            <person name="Camarero S."/>
            <person name="Ferreira P."/>
            <person name="Molpeceres G."/>
            <person name="Ruiz-Duenas F.J."/>
            <person name="Serrano A."/>
            <person name="Henrissat B."/>
            <person name="Drula E."/>
            <person name="Hughes K.W."/>
            <person name="Mata J.L."/>
            <person name="Ishikawa N.K."/>
            <person name="Vargas-Isla R."/>
            <person name="Ushijima S."/>
            <person name="Smith C.A."/>
            <person name="Donoghue J."/>
            <person name="Ahrendt S."/>
            <person name="Andreopoulos W."/>
            <person name="He G."/>
            <person name="LaButti K."/>
            <person name="Lipzen A."/>
            <person name="Ng V."/>
            <person name="Riley R."/>
            <person name="Sandor L."/>
            <person name="Barry K."/>
            <person name="Martinez A.T."/>
            <person name="Xiao Y."/>
            <person name="Gibbons J.G."/>
            <person name="Terashima K."/>
            <person name="Grigoriev I.V."/>
            <person name="Hibbett D."/>
        </authorList>
    </citation>
    <scope>NUCLEOTIDE SEQUENCE</scope>
    <source>
        <strain evidence="8">ET3784</strain>
    </source>
</reference>
<feature type="compositionally biased region" description="Polar residues" evidence="6">
    <location>
        <begin position="303"/>
        <end position="313"/>
    </location>
</feature>
<dbReference type="InterPro" id="IPR045912">
    <property type="entry name" value="FOXJ2/3-like"/>
</dbReference>
<evidence type="ECO:0000256" key="3">
    <source>
        <dbReference type="ARBA" id="ARBA00023163"/>
    </source>
</evidence>
<dbReference type="SMART" id="SM00339">
    <property type="entry name" value="FH"/>
    <property type="match status" value="1"/>
</dbReference>
<dbReference type="InterPro" id="IPR036388">
    <property type="entry name" value="WH-like_DNA-bd_sf"/>
</dbReference>
<dbReference type="GO" id="GO:0005634">
    <property type="term" value="C:nucleus"/>
    <property type="evidence" value="ECO:0007669"/>
    <property type="project" value="UniProtKB-SubCell"/>
</dbReference>
<accession>A0AA38J9L6</accession>
<dbReference type="InterPro" id="IPR001766">
    <property type="entry name" value="Fork_head_dom"/>
</dbReference>
<proteinExistence type="predicted"/>
<comment type="caution">
    <text evidence="8">The sequence shown here is derived from an EMBL/GenBank/DDBJ whole genome shotgun (WGS) entry which is preliminary data.</text>
</comment>
<organism evidence="8 9">
    <name type="scientific">Lentinula guzmanii</name>
    <dbReference type="NCBI Taxonomy" id="2804957"/>
    <lineage>
        <taxon>Eukaryota</taxon>
        <taxon>Fungi</taxon>
        <taxon>Dikarya</taxon>
        <taxon>Basidiomycota</taxon>
        <taxon>Agaricomycotina</taxon>
        <taxon>Agaricomycetes</taxon>
        <taxon>Agaricomycetidae</taxon>
        <taxon>Agaricales</taxon>
        <taxon>Marasmiineae</taxon>
        <taxon>Omphalotaceae</taxon>
        <taxon>Lentinula</taxon>
    </lineage>
</organism>
<keyword evidence="3" id="KW-0804">Transcription</keyword>
<comment type="subcellular location">
    <subcellularLocation>
        <location evidence="5">Nucleus</location>
    </subcellularLocation>
</comment>
<evidence type="ECO:0000259" key="7">
    <source>
        <dbReference type="PROSITE" id="PS50039"/>
    </source>
</evidence>
<dbReference type="SUPFAM" id="SSF46785">
    <property type="entry name" value="Winged helix' DNA-binding domain"/>
    <property type="match status" value="1"/>
</dbReference>
<evidence type="ECO:0000256" key="6">
    <source>
        <dbReference type="SAM" id="MobiDB-lite"/>
    </source>
</evidence>
<dbReference type="PRINTS" id="PR00053">
    <property type="entry name" value="FORKHEAD"/>
</dbReference>
<keyword evidence="9" id="KW-1185">Reference proteome</keyword>
<evidence type="ECO:0000256" key="5">
    <source>
        <dbReference type="PROSITE-ProRule" id="PRU00089"/>
    </source>
</evidence>
<feature type="DNA-binding region" description="Fork-head" evidence="5">
    <location>
        <begin position="112"/>
        <end position="202"/>
    </location>
</feature>
<dbReference type="GO" id="GO:0000978">
    <property type="term" value="F:RNA polymerase II cis-regulatory region sequence-specific DNA binding"/>
    <property type="evidence" value="ECO:0007669"/>
    <property type="project" value="TreeGrafter"/>
</dbReference>
<feature type="domain" description="Fork-head" evidence="7">
    <location>
        <begin position="112"/>
        <end position="202"/>
    </location>
</feature>
<protein>
    <recommendedName>
        <fullName evidence="7">Fork-head domain-containing protein</fullName>
    </recommendedName>
</protein>
<evidence type="ECO:0000256" key="4">
    <source>
        <dbReference type="ARBA" id="ARBA00023242"/>
    </source>
</evidence>
<dbReference type="PANTHER" id="PTHR46078">
    <property type="entry name" value="FORKHEAD BOX PROTEIN J2 FAMILY MEMBER"/>
    <property type="match status" value="1"/>
</dbReference>
<feature type="region of interest" description="Disordered" evidence="6">
    <location>
        <begin position="303"/>
        <end position="334"/>
    </location>
</feature>
<dbReference type="AlphaFoldDB" id="A0AA38J9L6"/>
<dbReference type="CDD" id="cd00059">
    <property type="entry name" value="FH_FOX"/>
    <property type="match status" value="1"/>
</dbReference>